<dbReference type="Proteomes" id="UP000708208">
    <property type="component" value="Unassembled WGS sequence"/>
</dbReference>
<evidence type="ECO:0000313" key="2">
    <source>
        <dbReference type="EMBL" id="CAG7823910.1"/>
    </source>
</evidence>
<evidence type="ECO:0000256" key="1">
    <source>
        <dbReference type="SAM" id="MobiDB-lite"/>
    </source>
</evidence>
<evidence type="ECO:0000313" key="3">
    <source>
        <dbReference type="Proteomes" id="UP000708208"/>
    </source>
</evidence>
<proteinExistence type="predicted"/>
<reference evidence="2" key="1">
    <citation type="submission" date="2021-06" db="EMBL/GenBank/DDBJ databases">
        <authorList>
            <person name="Hodson N. C."/>
            <person name="Mongue J. A."/>
            <person name="Jaron S. K."/>
        </authorList>
    </citation>
    <scope>NUCLEOTIDE SEQUENCE</scope>
</reference>
<feature type="non-terminal residue" evidence="2">
    <location>
        <position position="1"/>
    </location>
</feature>
<accession>A0A8J2LKP4</accession>
<feature type="region of interest" description="Disordered" evidence="1">
    <location>
        <begin position="1"/>
        <end position="33"/>
    </location>
</feature>
<dbReference type="EMBL" id="CAJVCH010530990">
    <property type="protein sequence ID" value="CAG7823910.1"/>
    <property type="molecule type" value="Genomic_DNA"/>
</dbReference>
<organism evidence="2 3">
    <name type="scientific">Allacma fusca</name>
    <dbReference type="NCBI Taxonomy" id="39272"/>
    <lineage>
        <taxon>Eukaryota</taxon>
        <taxon>Metazoa</taxon>
        <taxon>Ecdysozoa</taxon>
        <taxon>Arthropoda</taxon>
        <taxon>Hexapoda</taxon>
        <taxon>Collembola</taxon>
        <taxon>Symphypleona</taxon>
        <taxon>Sminthuridae</taxon>
        <taxon>Allacma</taxon>
    </lineage>
</organism>
<name>A0A8J2LKP4_9HEXA</name>
<dbReference type="AlphaFoldDB" id="A0A8J2LKP4"/>
<sequence length="78" mass="9345">PETRPTKLTEEDLNRRPPPLAYVPATRPTNEDDENEFRHNFRSLFFPSGVHPGYRYFYPEPSYAYEPYHEDVSQEYYG</sequence>
<keyword evidence="3" id="KW-1185">Reference proteome</keyword>
<comment type="caution">
    <text evidence="2">The sequence shown here is derived from an EMBL/GenBank/DDBJ whole genome shotgun (WGS) entry which is preliminary data.</text>
</comment>
<protein>
    <submittedName>
        <fullName evidence="2">Uncharacterized protein</fullName>
    </submittedName>
</protein>
<gene>
    <name evidence="2" type="ORF">AFUS01_LOCUS34098</name>
</gene>
<feature type="non-terminal residue" evidence="2">
    <location>
        <position position="78"/>
    </location>
</feature>
<feature type="compositionally biased region" description="Basic and acidic residues" evidence="1">
    <location>
        <begin position="1"/>
        <end position="15"/>
    </location>
</feature>